<evidence type="ECO:0000259" key="2">
    <source>
        <dbReference type="Pfam" id="PF13550"/>
    </source>
</evidence>
<keyword evidence="4" id="KW-0378">Hydrolase</keyword>
<dbReference type="InterPro" id="IPR056490">
    <property type="entry name" value="Rcc01698_C"/>
</dbReference>
<dbReference type="RefSeq" id="WP_138288199.1">
    <property type="nucleotide sequence ID" value="NZ_CP058350.1"/>
</dbReference>
<accession>A0ABX6QNM6</accession>
<dbReference type="InterPro" id="IPR032876">
    <property type="entry name" value="J_dom"/>
</dbReference>
<dbReference type="GO" id="GO:0016787">
    <property type="term" value="F:hydrolase activity"/>
    <property type="evidence" value="ECO:0007669"/>
    <property type="project" value="UniProtKB-KW"/>
</dbReference>
<dbReference type="Proteomes" id="UP000308530">
    <property type="component" value="Chromosome"/>
</dbReference>
<dbReference type="Pfam" id="PF13547">
    <property type="entry name" value="GTA_TIM"/>
    <property type="match status" value="1"/>
</dbReference>
<name>A0ABX6QNM6_9HYPH</name>
<dbReference type="SUPFAM" id="SSF51445">
    <property type="entry name" value="(Trans)glycosidases"/>
    <property type="match status" value="1"/>
</dbReference>
<evidence type="ECO:0000313" key="4">
    <source>
        <dbReference type="EMBL" id="QLF69877.1"/>
    </source>
</evidence>
<dbReference type="Pfam" id="PF13550">
    <property type="entry name" value="Phage-tail_3"/>
    <property type="match status" value="1"/>
</dbReference>
<proteinExistence type="predicted"/>
<reference evidence="4 5" key="1">
    <citation type="submission" date="2020-06" db="EMBL/GenBank/DDBJ databases">
        <title>Genome sequence of Rhizobium sp strain ADMK78.</title>
        <authorList>
            <person name="Rahi P."/>
        </authorList>
    </citation>
    <scope>NUCLEOTIDE SEQUENCE [LARGE SCALE GENOMIC DNA]</scope>
    <source>
        <strain evidence="4 5">ADMK78</strain>
    </source>
</reference>
<dbReference type="CDD" id="cd19607">
    <property type="entry name" value="GTA_TIM-barrel-like"/>
    <property type="match status" value="1"/>
</dbReference>
<evidence type="ECO:0000313" key="5">
    <source>
        <dbReference type="Proteomes" id="UP000308530"/>
    </source>
</evidence>
<feature type="domain" description="Tip attachment protein J" evidence="2">
    <location>
        <begin position="755"/>
        <end position="913"/>
    </location>
</feature>
<feature type="domain" description="GTA TIM-barrel-like" evidence="1">
    <location>
        <begin position="403"/>
        <end position="693"/>
    </location>
</feature>
<dbReference type="InterPro" id="IPR017853">
    <property type="entry name" value="GH"/>
</dbReference>
<gene>
    <name evidence="4" type="ORF">FE840_010200</name>
</gene>
<dbReference type="Pfam" id="PF23666">
    <property type="entry name" value="Rcc01698_C"/>
    <property type="match status" value="1"/>
</dbReference>
<dbReference type="EMBL" id="CP058350">
    <property type="protein sequence ID" value="QLF69877.1"/>
    <property type="molecule type" value="Genomic_DNA"/>
</dbReference>
<sequence length="1255" mass="136623">MATILLQAAGAALGSVFGPVGAMIGRAAGALAGSAIDRALIGGSTVEGARLSSARLGGAAEGTAIPRLYGTARLGGTLIWATRFEEQVTTERQGGKANGNRVRSYQYFANLALALCEGPITGVRRVWADGRELDLTEIEMRVYTGTRDQQPDPLIAARQGAGNAPAYRGIAYVVFERLPLDDFGNRIPLLQFEVIRSVGRLEPMIRAVTIIPGATEHGYAVTQVSESLGEGQARILNRNTLTASTDWQASLDELQALCPNLKDVALVVSWFGTDLRAGDCRILPGVEAESREGESRPWSVAGLGRAQAHFISRINGSPAYGGTPSDASVIEAIRDIRARGLKVTLYPFIMMDIPAQNGLPDPYGGAEQAVYPWRGRITCYPPTADRTAQARAQVDHFATRAEGYRRLVLHYAGLAEQAGGVDAFLIGSELRGLTTIRDQDDRFPFVEHLVTLAGEVRAILRPTTGVTYAADWSEYFGHHPTDGSGDVFFHLDPLWAHPAITAVGIDNYLPLSDWRDADLEAENPDGFETPDDAAAMARMIVGGERHDWYYASDEDRRERRRTPITDGAYGKPWVYRAKDLEGWWQNRHFNRRGGIEQAEPTGWLPQMKPFWFTELGCPAVDRGANQPNVFIDPKSAESAKPHFSTGARSDSQQRRFLEAHLGHWTRADAPPGMVDPDHVYLWTWDARPQPAFPEAISIWSDGENWRRGHWLNGRLGTATLADTIAAILADHGFHDFDVSAVSGDLGGYVKGDFGAARALLEPLIDIFCLDVIEADGRLRFRSRNAASLPARRIEVLADLADRPLWRETRGHDSDFAAESMLTFIDQAGDYAETSVRSQRLEAATQRGLARSLPTVMAEQAALAAAETWLRDHRLSRRRLELALGPHALEVEPGDVLRFAEGPEGRFLVTEVEDGLTRRLTLRAFAGRSAQAVEAASPDRDVGERASSLFAPLVVFLDLPRLEGGAGGASVGAFARPWRRVAVSSSPEQEGYRLRGVIERPATIGRLMGDLQAGPSGRFDWRNQPVVDLVSGELASASRLAVLNGENRMAVETVTGACEVIGFLEAEEITPGRFRLRGLLRGLSGTEWAMDNGAVAGARVVLLDQALMPLGLSLEEAGLPQNFILEPVGSAGALAGPFTFAGGLSAETPLTPLHLRAVRQADGAVEIRWKRRGRIDADGWQASEIPLDEAAEAYRLEVFDGGALKRSVTTGVSRWRYGTAEEEADFGARQSRLFLSVRQIGRLATSPARMTQVPVV</sequence>
<evidence type="ECO:0000259" key="1">
    <source>
        <dbReference type="Pfam" id="PF13547"/>
    </source>
</evidence>
<organism evidence="4 5">
    <name type="scientific">Peteryoungia desertarenae</name>
    <dbReference type="NCBI Taxonomy" id="1813451"/>
    <lineage>
        <taxon>Bacteria</taxon>
        <taxon>Pseudomonadati</taxon>
        <taxon>Pseudomonadota</taxon>
        <taxon>Alphaproteobacteria</taxon>
        <taxon>Hyphomicrobiales</taxon>
        <taxon>Rhizobiaceae</taxon>
        <taxon>Peteryoungia</taxon>
    </lineage>
</organism>
<evidence type="ECO:0000259" key="3">
    <source>
        <dbReference type="Pfam" id="PF23666"/>
    </source>
</evidence>
<dbReference type="Gene3D" id="3.20.20.80">
    <property type="entry name" value="Glycosidases"/>
    <property type="match status" value="1"/>
</dbReference>
<protein>
    <submittedName>
        <fullName evidence="4">Glycoside hydrolase/phage tail family protein</fullName>
    </submittedName>
</protein>
<dbReference type="InterPro" id="IPR025195">
    <property type="entry name" value="GTA_TIM_dom"/>
</dbReference>
<keyword evidence="5" id="KW-1185">Reference proteome</keyword>
<feature type="domain" description="Rcc01698-like C-terminal" evidence="3">
    <location>
        <begin position="1001"/>
        <end position="1100"/>
    </location>
</feature>